<name>A0ABT7DS65_9NEIS</name>
<organism evidence="4 5">
    <name type="scientific">Parachitinimonas caeni</name>
    <dbReference type="NCBI Taxonomy" id="3031301"/>
    <lineage>
        <taxon>Bacteria</taxon>
        <taxon>Pseudomonadati</taxon>
        <taxon>Pseudomonadota</taxon>
        <taxon>Betaproteobacteria</taxon>
        <taxon>Neisseriales</taxon>
        <taxon>Chitinibacteraceae</taxon>
        <taxon>Parachitinimonas</taxon>
    </lineage>
</organism>
<accession>A0ABT7DS65</accession>
<feature type="domain" description="DUF4440" evidence="3">
    <location>
        <begin position="32"/>
        <end position="135"/>
    </location>
</feature>
<comment type="caution">
    <text evidence="4">The sequence shown here is derived from an EMBL/GenBank/DDBJ whole genome shotgun (WGS) entry which is preliminary data.</text>
</comment>
<evidence type="ECO:0000313" key="5">
    <source>
        <dbReference type="Proteomes" id="UP001172778"/>
    </source>
</evidence>
<keyword evidence="5" id="KW-1185">Reference proteome</keyword>
<dbReference type="InterPro" id="IPR027843">
    <property type="entry name" value="DUF4440"/>
</dbReference>
<evidence type="ECO:0000256" key="1">
    <source>
        <dbReference type="SAM" id="Coils"/>
    </source>
</evidence>
<dbReference type="RefSeq" id="WP_284099197.1">
    <property type="nucleotide sequence ID" value="NZ_JARRAF010000002.1"/>
</dbReference>
<evidence type="ECO:0000256" key="2">
    <source>
        <dbReference type="SAM" id="SignalP"/>
    </source>
</evidence>
<feature type="chain" id="PRO_5047531590" evidence="2">
    <location>
        <begin position="23"/>
        <end position="156"/>
    </location>
</feature>
<dbReference type="EMBL" id="JARRAF010000002">
    <property type="protein sequence ID" value="MDK2122910.1"/>
    <property type="molecule type" value="Genomic_DNA"/>
</dbReference>
<dbReference type="SUPFAM" id="SSF54427">
    <property type="entry name" value="NTF2-like"/>
    <property type="match status" value="1"/>
</dbReference>
<sequence length="156" mass="17447">MKWISARRAACLLPLLSLPVAATDLQELEKQVMEAERAFAKTMADRDLEGFKRFVAEDAVFSSGKSLRGKQQVVEAWKAFYAKPTPPFSWKPESVEVLESGKLALSRGPVYDPKGKQVARFHSIWRLEAPNTWRVVFDFGVDVCDCKAAEEAGKPS</sequence>
<evidence type="ECO:0000259" key="3">
    <source>
        <dbReference type="Pfam" id="PF14534"/>
    </source>
</evidence>
<keyword evidence="2" id="KW-0732">Signal</keyword>
<feature type="coiled-coil region" evidence="1">
    <location>
        <begin position="18"/>
        <end position="45"/>
    </location>
</feature>
<dbReference type="Proteomes" id="UP001172778">
    <property type="component" value="Unassembled WGS sequence"/>
</dbReference>
<dbReference type="Pfam" id="PF14534">
    <property type="entry name" value="DUF4440"/>
    <property type="match status" value="1"/>
</dbReference>
<protein>
    <submittedName>
        <fullName evidence="4">Nuclear transport factor 2 family protein</fullName>
    </submittedName>
</protein>
<keyword evidence="1" id="KW-0175">Coiled coil</keyword>
<dbReference type="InterPro" id="IPR032710">
    <property type="entry name" value="NTF2-like_dom_sf"/>
</dbReference>
<proteinExistence type="predicted"/>
<feature type="signal peptide" evidence="2">
    <location>
        <begin position="1"/>
        <end position="22"/>
    </location>
</feature>
<evidence type="ECO:0000313" key="4">
    <source>
        <dbReference type="EMBL" id="MDK2122910.1"/>
    </source>
</evidence>
<dbReference type="Gene3D" id="3.10.450.50">
    <property type="match status" value="1"/>
</dbReference>
<gene>
    <name evidence="4" type="ORF">PZA18_02465</name>
</gene>
<reference evidence="4" key="1">
    <citation type="submission" date="2023-03" db="EMBL/GenBank/DDBJ databases">
        <title>Chitinimonas shenzhenensis gen. nov., sp. nov., a novel member of family Burkholderiaceae isolated from activated sludge collected in Shen Zhen, China.</title>
        <authorList>
            <person name="Wang X."/>
        </authorList>
    </citation>
    <scope>NUCLEOTIDE SEQUENCE</scope>
    <source>
        <strain evidence="4">DQS-5</strain>
    </source>
</reference>